<organism evidence="4">
    <name type="scientific">hydrothermal vent metagenome</name>
    <dbReference type="NCBI Taxonomy" id="652676"/>
    <lineage>
        <taxon>unclassified sequences</taxon>
        <taxon>metagenomes</taxon>
        <taxon>ecological metagenomes</taxon>
    </lineage>
</organism>
<name>A0A1W1CAI9_9ZZZZ</name>
<feature type="region of interest" description="Disordered" evidence="2">
    <location>
        <begin position="170"/>
        <end position="197"/>
    </location>
</feature>
<accession>A0A1W1CAI9</accession>
<evidence type="ECO:0000256" key="2">
    <source>
        <dbReference type="SAM" id="MobiDB-lite"/>
    </source>
</evidence>
<dbReference type="EMBL" id="FPHC01000067">
    <property type="protein sequence ID" value="SFV62870.1"/>
    <property type="molecule type" value="Genomic_DNA"/>
</dbReference>
<gene>
    <name evidence="4" type="ORF">MNB_SV-6-520</name>
</gene>
<comment type="similarity">
    <text evidence="1">Belongs to the complex I 30 kDa subunit family.</text>
</comment>
<dbReference type="PANTHER" id="PTHR10884:SF14">
    <property type="entry name" value="NADH DEHYDROGENASE [UBIQUINONE] IRON-SULFUR PROTEIN 3, MITOCHONDRIAL"/>
    <property type="match status" value="1"/>
</dbReference>
<reference evidence="4" key="1">
    <citation type="submission" date="2016-10" db="EMBL/GenBank/DDBJ databases">
        <authorList>
            <person name="de Groot N.N."/>
        </authorList>
    </citation>
    <scope>NUCLEOTIDE SEQUENCE</scope>
</reference>
<sequence length="197" mass="23222">MYSEIKNRFATTDIEQKRDNLAKVVVDRHRLFDLITMLNREYDYITLTAITCADWIEDEHFALSYILTRADRKHAIMVQSMIGRDEPHIESIVGSFKQAQIMERDLHEMYGIDFIGNDNLVELSLENWIHTPPLRREFDTLEFVNNNLTFRDGRDDNMDVKKEMKRLRALKKAQKEAAKKEKELKSDNSKESPDAKQ</sequence>
<evidence type="ECO:0000256" key="1">
    <source>
        <dbReference type="ARBA" id="ARBA00007569"/>
    </source>
</evidence>
<dbReference type="Pfam" id="PF00329">
    <property type="entry name" value="Complex1_30kDa"/>
    <property type="match status" value="1"/>
</dbReference>
<proteinExistence type="inferred from homology"/>
<protein>
    <submittedName>
        <fullName evidence="4">NADH-ubiquinone oxidoreductase chain C</fullName>
        <ecNumber evidence="4">1.6.5.3</ecNumber>
    </submittedName>
</protein>
<feature type="domain" description="NADH:ubiquinone oxidoreductase 30kDa subunit" evidence="3">
    <location>
        <begin position="24"/>
        <end position="141"/>
    </location>
</feature>
<keyword evidence="4" id="KW-0560">Oxidoreductase</keyword>
<dbReference type="PANTHER" id="PTHR10884">
    <property type="entry name" value="NADH DEHYDROGENASE UBIQUINONE IRON-SULFUR PROTEIN 3"/>
    <property type="match status" value="1"/>
</dbReference>
<dbReference type="GO" id="GO:0016491">
    <property type="term" value="F:oxidoreductase activity"/>
    <property type="evidence" value="ECO:0007669"/>
    <property type="project" value="UniProtKB-KW"/>
</dbReference>
<dbReference type="InterPro" id="IPR001268">
    <property type="entry name" value="NADH_UbQ_OxRdtase_30kDa_su"/>
</dbReference>
<dbReference type="AlphaFoldDB" id="A0A1W1CAI9"/>
<evidence type="ECO:0000313" key="4">
    <source>
        <dbReference type="EMBL" id="SFV62870.1"/>
    </source>
</evidence>
<keyword evidence="4" id="KW-0830">Ubiquinone</keyword>
<feature type="compositionally biased region" description="Basic and acidic residues" evidence="2">
    <location>
        <begin position="173"/>
        <end position="197"/>
    </location>
</feature>
<dbReference type="InterPro" id="IPR037232">
    <property type="entry name" value="NADH_quin_OxRdtase_su_C/D-like"/>
</dbReference>
<dbReference type="EC" id="1.6.5.3" evidence="4"/>
<dbReference type="SUPFAM" id="SSF143243">
    <property type="entry name" value="Nqo5-like"/>
    <property type="match status" value="1"/>
</dbReference>
<dbReference type="Gene3D" id="3.30.460.80">
    <property type="entry name" value="NADH:ubiquinone oxidoreductase, 30kDa subunit"/>
    <property type="match status" value="1"/>
</dbReference>
<dbReference type="GO" id="GO:0008137">
    <property type="term" value="F:NADH dehydrogenase (ubiquinone) activity"/>
    <property type="evidence" value="ECO:0007669"/>
    <property type="project" value="InterPro"/>
</dbReference>
<evidence type="ECO:0000259" key="3">
    <source>
        <dbReference type="Pfam" id="PF00329"/>
    </source>
</evidence>